<organism evidence="1 2">
    <name type="scientific">Psychrobacter nivimaris</name>
    <dbReference type="NCBI Taxonomy" id="281738"/>
    <lineage>
        <taxon>Bacteria</taxon>
        <taxon>Pseudomonadati</taxon>
        <taxon>Pseudomonadota</taxon>
        <taxon>Gammaproteobacteria</taxon>
        <taxon>Moraxellales</taxon>
        <taxon>Moraxellaceae</taxon>
        <taxon>Psychrobacter</taxon>
    </lineage>
</organism>
<protein>
    <submittedName>
        <fullName evidence="1">Uncharacterized protein</fullName>
    </submittedName>
</protein>
<comment type="caution">
    <text evidence="1">The sequence shown here is derived from an EMBL/GenBank/DDBJ whole genome shotgun (WGS) entry which is preliminary data.</text>
</comment>
<evidence type="ECO:0000313" key="2">
    <source>
        <dbReference type="Proteomes" id="UP000471465"/>
    </source>
</evidence>
<dbReference type="AlphaFoldDB" id="A0A6N7C2R8"/>
<dbReference type="Proteomes" id="UP000471465">
    <property type="component" value="Unassembled WGS sequence"/>
</dbReference>
<reference evidence="1 2" key="1">
    <citation type="submission" date="2019-09" db="EMBL/GenBank/DDBJ databases">
        <title>Draft genome sequence of Psychrobacter nivimaris LAMA 639, in search for biotechnological relevant genes.</title>
        <authorList>
            <person name="Lima A.O.S."/>
            <person name="Staloch B.E.K."/>
            <person name="Freitas R.C."/>
            <person name="Niero H."/>
            <person name="Silva M.A.C."/>
        </authorList>
    </citation>
    <scope>NUCLEOTIDE SEQUENCE [LARGE SCALE GENOMIC DNA]</scope>
    <source>
        <strain evidence="1 2">LAMA 639</strain>
    </source>
</reference>
<sequence length="37" mass="4045">MFNLSNCPIINSIKAALHNKIVRLNAYKDVTGGNSKV</sequence>
<accession>A0A6N7C2R8</accession>
<dbReference type="EMBL" id="VZIZ01000007">
    <property type="protein sequence ID" value="KAF0569632.1"/>
    <property type="molecule type" value="Genomic_DNA"/>
</dbReference>
<proteinExistence type="predicted"/>
<name>A0A6N7C2R8_9GAMM</name>
<evidence type="ECO:0000313" key="1">
    <source>
        <dbReference type="EMBL" id="KAF0569632.1"/>
    </source>
</evidence>
<gene>
    <name evidence="1" type="ORF">FQV37_2659</name>
</gene>
<keyword evidence="2" id="KW-1185">Reference proteome</keyword>